<reference evidence="1 2" key="1">
    <citation type="journal article" date="2016" name="Genome Announc.">
        <title>Genome Sequence of Pectobacterium carotovorum Phage PPWS1, Isolated from Japanese Horseradish [Eutrema japonicum (Miq.) Koidz] Showing Soft-Rot Symptoms.</title>
        <authorList>
            <person name="Hirata H."/>
            <person name="Kashihara M."/>
            <person name="Horiike T."/>
            <person name="Suzuki T."/>
            <person name="Dohra H."/>
            <person name="Netsu O."/>
            <person name="Tsuyumu S."/>
        </authorList>
    </citation>
    <scope>NUCLEOTIDE SEQUENCE [LARGE SCALE GENOMIC DNA]</scope>
</reference>
<accession>A0A0P0UVT9</accession>
<proteinExistence type="predicted"/>
<protein>
    <submittedName>
        <fullName evidence="1">Uncharacterized protein</fullName>
    </submittedName>
</protein>
<sequence length="70" mass="7691">MKQVRVRNCENRATRDCAIGDVYDVLHFAEAGTVDYHGFHAVYDSAAFIDAVGDIAVGWTSGPRADLEFV</sequence>
<evidence type="ECO:0000313" key="1">
    <source>
        <dbReference type="EMBL" id="BAS69518.1"/>
    </source>
</evidence>
<dbReference type="Proteomes" id="UP000223044">
    <property type="component" value="Segment"/>
</dbReference>
<organism evidence="1 2">
    <name type="scientific">Pectobacterium phage PPWS1</name>
    <dbReference type="NCBI Taxonomy" id="1685500"/>
    <lineage>
        <taxon>Viruses</taxon>
        <taxon>Duplodnaviria</taxon>
        <taxon>Heunggongvirae</taxon>
        <taxon>Uroviricota</taxon>
        <taxon>Caudoviricetes</taxon>
        <taxon>Autographivirales</taxon>
        <taxon>Autoscriptoviridae</taxon>
        <taxon>Corkvirinae</taxon>
        <taxon>Kotilavirus</taxon>
        <taxon>Kotilavirus PPWS1</taxon>
    </lineage>
</organism>
<keyword evidence="2" id="KW-1185">Reference proteome</keyword>
<dbReference type="EMBL" id="LC063634">
    <property type="protein sequence ID" value="BAS69518.1"/>
    <property type="molecule type" value="Genomic_DNA"/>
</dbReference>
<dbReference type="KEGG" id="vg:54975704"/>
<dbReference type="RefSeq" id="YP_009785633.1">
    <property type="nucleotide sequence ID" value="NC_047758.1"/>
</dbReference>
<evidence type="ECO:0000313" key="2">
    <source>
        <dbReference type="Proteomes" id="UP000223044"/>
    </source>
</evidence>
<name>A0A0P0UVT9_9CAUD</name>
<dbReference type="GeneID" id="54975704"/>